<accession>A0A4U5JC10</accession>
<keyword evidence="1" id="KW-0472">Membrane</keyword>
<dbReference type="GeneID" id="55721634"/>
<name>A0A4U5JC10_9EURY</name>
<evidence type="ECO:0000256" key="1">
    <source>
        <dbReference type="SAM" id="Phobius"/>
    </source>
</evidence>
<sequence>MSSTVQRREFLTALGAGIAGLSGCVGNLPGSGDGVDRTIYVGGYHWGFVIIGASLFAYDVLKKRFVRRDEPDSISDGTIISRRIFAEGDAGSELDND</sequence>
<keyword evidence="1" id="KW-1133">Transmembrane helix</keyword>
<dbReference type="PROSITE" id="PS51257">
    <property type="entry name" value="PROKAR_LIPOPROTEIN"/>
    <property type="match status" value="1"/>
</dbReference>
<feature type="transmembrane region" description="Helical" evidence="1">
    <location>
        <begin position="42"/>
        <end position="61"/>
    </location>
</feature>
<evidence type="ECO:0000313" key="3">
    <source>
        <dbReference type="Proteomes" id="UP000308037"/>
    </source>
</evidence>
<dbReference type="Proteomes" id="UP000308037">
    <property type="component" value="Unassembled WGS sequence"/>
</dbReference>
<reference evidence="2 3" key="1">
    <citation type="submission" date="2019-04" db="EMBL/GenBank/DDBJ databases">
        <title>Natronomonas sp. F20-122 a newhaloarchaeon isolated from a saline saltern of Isla Bacuta, Huelva, Spain.</title>
        <authorList>
            <person name="Duran-Viseras A."/>
            <person name="Sanchez-Porro C."/>
            <person name="Ventosa A."/>
        </authorList>
    </citation>
    <scope>NUCLEOTIDE SEQUENCE [LARGE SCALE GENOMIC DNA]</scope>
    <source>
        <strain evidence="2 3">F20-122</strain>
    </source>
</reference>
<protein>
    <submittedName>
        <fullName evidence="2">Uncharacterized protein</fullName>
    </submittedName>
</protein>
<keyword evidence="3" id="KW-1185">Reference proteome</keyword>
<organism evidence="2 3">
    <name type="scientific">Natronomonas salsuginis</name>
    <dbReference type="NCBI Taxonomy" id="2217661"/>
    <lineage>
        <taxon>Archaea</taxon>
        <taxon>Methanobacteriati</taxon>
        <taxon>Methanobacteriota</taxon>
        <taxon>Stenosarchaea group</taxon>
        <taxon>Halobacteria</taxon>
        <taxon>Halobacteriales</taxon>
        <taxon>Natronomonadaceae</taxon>
        <taxon>Natronomonas</taxon>
    </lineage>
</organism>
<gene>
    <name evidence="2" type="ORF">DM868_12145</name>
</gene>
<keyword evidence="1" id="KW-0812">Transmembrane</keyword>
<dbReference type="EMBL" id="QKNX01000005">
    <property type="protein sequence ID" value="TKR25097.1"/>
    <property type="molecule type" value="Genomic_DNA"/>
</dbReference>
<dbReference type="AlphaFoldDB" id="A0A4U5JC10"/>
<proteinExistence type="predicted"/>
<evidence type="ECO:0000313" key="2">
    <source>
        <dbReference type="EMBL" id="TKR25097.1"/>
    </source>
</evidence>
<dbReference type="OrthoDB" id="234602at2157"/>
<dbReference type="RefSeq" id="WP_058365174.1">
    <property type="nucleotide sequence ID" value="NZ_QKNX01000005.1"/>
</dbReference>
<comment type="caution">
    <text evidence="2">The sequence shown here is derived from an EMBL/GenBank/DDBJ whole genome shotgun (WGS) entry which is preliminary data.</text>
</comment>